<dbReference type="PANTHER" id="PTHR40047:SF1">
    <property type="entry name" value="UPF0703 PROTEIN YCGQ"/>
    <property type="match status" value="1"/>
</dbReference>
<dbReference type="Pfam" id="PF09323">
    <property type="entry name" value="DUF1980"/>
    <property type="match status" value="1"/>
</dbReference>
<dbReference type="EMBL" id="MZGV01000042">
    <property type="protein sequence ID" value="OPJ59569.1"/>
    <property type="molecule type" value="Genomic_DNA"/>
</dbReference>
<comment type="caution">
    <text evidence="4">The sequence shown here is derived from an EMBL/GenBank/DDBJ whole genome shotgun (WGS) entry which is preliminary data.</text>
</comment>
<protein>
    <submittedName>
        <fullName evidence="4">Putative two-component membrane permease complex subunit</fullName>
    </submittedName>
</protein>
<dbReference type="RefSeq" id="WP_079426344.1">
    <property type="nucleotide sequence ID" value="NZ_MZGV01000042.1"/>
</dbReference>
<evidence type="ECO:0000259" key="2">
    <source>
        <dbReference type="Pfam" id="PF09323"/>
    </source>
</evidence>
<dbReference type="PANTHER" id="PTHR40047">
    <property type="entry name" value="UPF0703 PROTEIN YCGQ"/>
    <property type="match status" value="1"/>
</dbReference>
<keyword evidence="1" id="KW-1133">Transmembrane helix</keyword>
<feature type="domain" description="DUF1980" evidence="3">
    <location>
        <begin position="106"/>
        <end position="244"/>
    </location>
</feature>
<dbReference type="InterPro" id="IPR048493">
    <property type="entry name" value="DUF1980_N"/>
</dbReference>
<dbReference type="STRING" id="1450648.CLORY_32160"/>
<accession>A0A1V4II24</accession>
<keyword evidence="1" id="KW-0472">Membrane</keyword>
<feature type="transmembrane region" description="Helical" evidence="1">
    <location>
        <begin position="69"/>
        <end position="86"/>
    </location>
</feature>
<dbReference type="InterPro" id="IPR052955">
    <property type="entry name" value="UPF0703_membrane_permease"/>
</dbReference>
<dbReference type="AlphaFoldDB" id="A0A1V4II24"/>
<feature type="transmembrane region" description="Helical" evidence="1">
    <location>
        <begin position="38"/>
        <end position="57"/>
    </location>
</feature>
<evidence type="ECO:0000256" key="1">
    <source>
        <dbReference type="SAM" id="Phobius"/>
    </source>
</evidence>
<dbReference type="OrthoDB" id="9770408at2"/>
<feature type="transmembrane region" description="Helical" evidence="1">
    <location>
        <begin position="7"/>
        <end position="26"/>
    </location>
</feature>
<feature type="domain" description="DUF1980" evidence="2">
    <location>
        <begin position="11"/>
        <end position="97"/>
    </location>
</feature>
<dbReference type="Proteomes" id="UP000190080">
    <property type="component" value="Unassembled WGS sequence"/>
</dbReference>
<dbReference type="Pfam" id="PF21537">
    <property type="entry name" value="DUF1980_C"/>
    <property type="match status" value="1"/>
</dbReference>
<keyword evidence="1" id="KW-0812">Transmembrane</keyword>
<evidence type="ECO:0000259" key="3">
    <source>
        <dbReference type="Pfam" id="PF21537"/>
    </source>
</evidence>
<dbReference type="NCBIfam" id="TIGR03943">
    <property type="entry name" value="TIGR03943 family putative permease subunit"/>
    <property type="match status" value="1"/>
</dbReference>
<dbReference type="InterPro" id="IPR048447">
    <property type="entry name" value="DUF1980_C"/>
</dbReference>
<organism evidence="4 5">
    <name type="scientific">Clostridium oryzae</name>
    <dbReference type="NCBI Taxonomy" id="1450648"/>
    <lineage>
        <taxon>Bacteria</taxon>
        <taxon>Bacillati</taxon>
        <taxon>Bacillota</taxon>
        <taxon>Clostridia</taxon>
        <taxon>Eubacteriales</taxon>
        <taxon>Clostridiaceae</taxon>
        <taxon>Clostridium</taxon>
    </lineage>
</organism>
<keyword evidence="5" id="KW-1185">Reference proteome</keyword>
<proteinExistence type="predicted"/>
<name>A0A1V4II24_9CLOT</name>
<sequence>MQFNKEEFKWFLILSALAYYFNYLLSTGKIYDFIHPRMIIYVRIAFYFLIILCIIQIKRIFTVNEKKKISLNVFLIPVVIVFLLNPQRITSNMLSMKSSVANSTGTYKSDIVFNKNRILSKADIIIGDNNYTSVTDKIIYGKPKKYIGKTIQIKGFIYHDKQLAKNQFMIARLLMVCCAADTEIDGVICTYDKASFLTENAWMTVTGKLNYKKIKYYGETSLMPVIEVNKLSLAKKPKHKYVYPE</sequence>
<evidence type="ECO:0000313" key="4">
    <source>
        <dbReference type="EMBL" id="OPJ59569.1"/>
    </source>
</evidence>
<dbReference type="InterPro" id="IPR015402">
    <property type="entry name" value="DUF1980"/>
</dbReference>
<evidence type="ECO:0000313" key="5">
    <source>
        <dbReference type="Proteomes" id="UP000190080"/>
    </source>
</evidence>
<gene>
    <name evidence="4" type="ORF">CLORY_32160</name>
</gene>
<reference evidence="4 5" key="1">
    <citation type="submission" date="2017-03" db="EMBL/GenBank/DDBJ databases">
        <title>Genome sequence of Clostridium oryzae DSM 28571.</title>
        <authorList>
            <person name="Poehlein A."/>
            <person name="Daniel R."/>
        </authorList>
    </citation>
    <scope>NUCLEOTIDE SEQUENCE [LARGE SCALE GENOMIC DNA]</scope>
    <source>
        <strain evidence="4 5">DSM 28571</strain>
    </source>
</reference>